<evidence type="ECO:0000313" key="2">
    <source>
        <dbReference type="EMBL" id="KAH9418930.1"/>
    </source>
</evidence>
<reference evidence="2 3" key="1">
    <citation type="journal article" date="2018" name="J. Allergy Clin. Immunol.">
        <title>High-quality assembly of Dermatophagoides pteronyssinus genome and transcriptome reveals a wide range of novel allergens.</title>
        <authorList>
            <person name="Liu X.Y."/>
            <person name="Yang K.Y."/>
            <person name="Wang M.Q."/>
            <person name="Kwok J.S."/>
            <person name="Zeng X."/>
            <person name="Yang Z."/>
            <person name="Xiao X.J."/>
            <person name="Lau C.P."/>
            <person name="Li Y."/>
            <person name="Huang Z.M."/>
            <person name="Ba J.G."/>
            <person name="Yim A.K."/>
            <person name="Ouyang C.Y."/>
            <person name="Ngai S.M."/>
            <person name="Chan T.F."/>
            <person name="Leung E.L."/>
            <person name="Liu L."/>
            <person name="Liu Z.G."/>
            <person name="Tsui S.K."/>
        </authorList>
    </citation>
    <scope>NUCLEOTIDE SEQUENCE [LARGE SCALE GENOMIC DNA]</scope>
    <source>
        <strain evidence="2">Derp</strain>
    </source>
</reference>
<organism evidence="2 3">
    <name type="scientific">Dermatophagoides pteronyssinus</name>
    <name type="common">European house dust mite</name>
    <dbReference type="NCBI Taxonomy" id="6956"/>
    <lineage>
        <taxon>Eukaryota</taxon>
        <taxon>Metazoa</taxon>
        <taxon>Ecdysozoa</taxon>
        <taxon>Arthropoda</taxon>
        <taxon>Chelicerata</taxon>
        <taxon>Arachnida</taxon>
        <taxon>Acari</taxon>
        <taxon>Acariformes</taxon>
        <taxon>Sarcoptiformes</taxon>
        <taxon>Astigmata</taxon>
        <taxon>Psoroptidia</taxon>
        <taxon>Analgoidea</taxon>
        <taxon>Pyroglyphidae</taxon>
        <taxon>Dermatophagoidinae</taxon>
        <taxon>Dermatophagoides</taxon>
    </lineage>
</organism>
<evidence type="ECO:0000256" key="1">
    <source>
        <dbReference type="SAM" id="Phobius"/>
    </source>
</evidence>
<dbReference type="EMBL" id="NJHN03000062">
    <property type="protein sequence ID" value="KAH9418930.1"/>
    <property type="molecule type" value="Genomic_DNA"/>
</dbReference>
<keyword evidence="1" id="KW-1133">Transmembrane helix</keyword>
<sequence length="107" mass="12434">MDIDEFSRIGEYSEFCYNFISRYCLIVFDMKKPLTFESIVMDIDCDGNIDSTIDNNINARIIFDNKNVNDNEGDCNDNLIANKLFLIIIFIVIVVLVIQFDLQIEFS</sequence>
<dbReference type="Proteomes" id="UP000887458">
    <property type="component" value="Unassembled WGS sequence"/>
</dbReference>
<proteinExistence type="predicted"/>
<feature type="transmembrane region" description="Helical" evidence="1">
    <location>
        <begin position="84"/>
        <end position="102"/>
    </location>
</feature>
<protein>
    <submittedName>
        <fullName evidence="2">Uncharacterized protein</fullName>
    </submittedName>
</protein>
<reference evidence="2 3" key="2">
    <citation type="journal article" date="2022" name="Mol. Biol. Evol.">
        <title>Comparative Genomics Reveals Insights into the Divergent Evolution of Astigmatic Mites and Household Pest Adaptations.</title>
        <authorList>
            <person name="Xiong Q."/>
            <person name="Wan A.T."/>
            <person name="Liu X."/>
            <person name="Fung C.S."/>
            <person name="Xiao X."/>
            <person name="Malainual N."/>
            <person name="Hou J."/>
            <person name="Wang L."/>
            <person name="Wang M."/>
            <person name="Yang K.Y."/>
            <person name="Cui Y."/>
            <person name="Leung E.L."/>
            <person name="Nong W."/>
            <person name="Shin S.K."/>
            <person name="Au S.W."/>
            <person name="Jeong K.Y."/>
            <person name="Chew F.T."/>
            <person name="Hui J.H."/>
            <person name="Leung T.F."/>
            <person name="Tungtrongchitr A."/>
            <person name="Zhong N."/>
            <person name="Liu Z."/>
            <person name="Tsui S.K."/>
        </authorList>
    </citation>
    <scope>NUCLEOTIDE SEQUENCE [LARGE SCALE GENOMIC DNA]</scope>
    <source>
        <strain evidence="2">Derp</strain>
    </source>
</reference>
<comment type="caution">
    <text evidence="2">The sequence shown here is derived from an EMBL/GenBank/DDBJ whole genome shotgun (WGS) entry which is preliminary data.</text>
</comment>
<name>A0ABQ8J962_DERPT</name>
<evidence type="ECO:0000313" key="3">
    <source>
        <dbReference type="Proteomes" id="UP000887458"/>
    </source>
</evidence>
<keyword evidence="1" id="KW-0812">Transmembrane</keyword>
<keyword evidence="3" id="KW-1185">Reference proteome</keyword>
<keyword evidence="1" id="KW-0472">Membrane</keyword>
<gene>
    <name evidence="2" type="ORF">DERP_004258</name>
</gene>
<accession>A0ABQ8J962</accession>